<protein>
    <submittedName>
        <fullName evidence="1">Uncharacterized protein</fullName>
    </submittedName>
</protein>
<comment type="caution">
    <text evidence="1">The sequence shown here is derived from an EMBL/GenBank/DDBJ whole genome shotgun (WGS) entry which is preliminary data.</text>
</comment>
<accession>A0AAD8VTE7</accession>
<keyword evidence="2" id="KW-1185">Reference proteome</keyword>
<organism evidence="1 2">
    <name type="scientific">Lolium multiflorum</name>
    <name type="common">Italian ryegrass</name>
    <name type="synonym">Lolium perenne subsp. multiflorum</name>
    <dbReference type="NCBI Taxonomy" id="4521"/>
    <lineage>
        <taxon>Eukaryota</taxon>
        <taxon>Viridiplantae</taxon>
        <taxon>Streptophyta</taxon>
        <taxon>Embryophyta</taxon>
        <taxon>Tracheophyta</taxon>
        <taxon>Spermatophyta</taxon>
        <taxon>Magnoliopsida</taxon>
        <taxon>Liliopsida</taxon>
        <taxon>Poales</taxon>
        <taxon>Poaceae</taxon>
        <taxon>BOP clade</taxon>
        <taxon>Pooideae</taxon>
        <taxon>Poodae</taxon>
        <taxon>Poeae</taxon>
        <taxon>Poeae Chloroplast Group 2 (Poeae type)</taxon>
        <taxon>Loliodinae</taxon>
        <taxon>Loliinae</taxon>
        <taxon>Lolium</taxon>
    </lineage>
</organism>
<dbReference type="EMBL" id="JAUUTY010000006">
    <property type="protein sequence ID" value="KAK1616505.1"/>
    <property type="molecule type" value="Genomic_DNA"/>
</dbReference>
<proteinExistence type="predicted"/>
<reference evidence="1" key="1">
    <citation type="submission" date="2023-07" db="EMBL/GenBank/DDBJ databases">
        <title>A chromosome-level genome assembly of Lolium multiflorum.</title>
        <authorList>
            <person name="Chen Y."/>
            <person name="Copetti D."/>
            <person name="Kolliker R."/>
            <person name="Studer B."/>
        </authorList>
    </citation>
    <scope>NUCLEOTIDE SEQUENCE</scope>
    <source>
        <strain evidence="1">02402/16</strain>
        <tissue evidence="1">Leaf</tissue>
    </source>
</reference>
<sequence>MENYPPHGSSAVMKMAVEMAAVSMEKPSGALSRSQGAGTETPVPDLGFAMVAARKVFRIVALRSAEARRDSVEYIQRFRTVKNRCYSVHLTEKEAVELVVAGLAASFKDLTFQVEYNSLAHLVNRLTLYEQRHPELYQDKFM</sequence>
<evidence type="ECO:0000313" key="2">
    <source>
        <dbReference type="Proteomes" id="UP001231189"/>
    </source>
</evidence>
<gene>
    <name evidence="1" type="ORF">QYE76_022022</name>
</gene>
<dbReference type="Proteomes" id="UP001231189">
    <property type="component" value="Unassembled WGS sequence"/>
</dbReference>
<evidence type="ECO:0000313" key="1">
    <source>
        <dbReference type="EMBL" id="KAK1616505.1"/>
    </source>
</evidence>
<name>A0AAD8VTE7_LOLMU</name>
<dbReference type="AlphaFoldDB" id="A0AAD8VTE7"/>